<dbReference type="SUPFAM" id="SSF53041">
    <property type="entry name" value="Resolvase-like"/>
    <property type="match status" value="1"/>
</dbReference>
<keyword evidence="2" id="KW-0233">DNA recombination</keyword>
<reference evidence="4 5" key="1">
    <citation type="submission" date="2019-05" db="EMBL/GenBank/DDBJ databases">
        <title>Algicella ahnfeltiae gen. nov., sp. nov., a novel marine bacterium of the family Flavobacteriaceae isolated from a red alga.</title>
        <authorList>
            <person name="Nedashkovskaya O.I."/>
            <person name="Kukhlevskiy A.D."/>
            <person name="Kim S.-G."/>
            <person name="Zhukova N.V."/>
            <person name="Mikhailov V.V."/>
        </authorList>
    </citation>
    <scope>NUCLEOTIDE SEQUENCE [LARGE SCALE GENOMIC DNA]</scope>
    <source>
        <strain evidence="4 5">10Alg115</strain>
    </source>
</reference>
<name>A0A5B7TM39_9FLAO</name>
<dbReference type="PANTHER" id="PTHR30461:SF2">
    <property type="entry name" value="SERINE RECOMBINASE PINE-RELATED"/>
    <property type="match status" value="1"/>
</dbReference>
<dbReference type="InterPro" id="IPR050639">
    <property type="entry name" value="SSR_resolvase"/>
</dbReference>
<keyword evidence="5" id="KW-1185">Reference proteome</keyword>
<dbReference type="EMBL" id="CP040749">
    <property type="protein sequence ID" value="QCX37298.1"/>
    <property type="molecule type" value="Genomic_DNA"/>
</dbReference>
<dbReference type="CDD" id="cd03768">
    <property type="entry name" value="SR_ResInv"/>
    <property type="match status" value="1"/>
</dbReference>
<evidence type="ECO:0000256" key="1">
    <source>
        <dbReference type="ARBA" id="ARBA00023125"/>
    </source>
</evidence>
<feature type="domain" description="Resolvase/invertase-type recombinase catalytic" evidence="3">
    <location>
        <begin position="1"/>
        <end position="137"/>
    </location>
</feature>
<evidence type="ECO:0000256" key="2">
    <source>
        <dbReference type="ARBA" id="ARBA00023172"/>
    </source>
</evidence>
<dbReference type="GO" id="GO:0000150">
    <property type="term" value="F:DNA strand exchange activity"/>
    <property type="evidence" value="ECO:0007669"/>
    <property type="project" value="InterPro"/>
</dbReference>
<organism evidence="4 5">
    <name type="scientific">Aureibaculum algae</name>
    <dbReference type="NCBI Taxonomy" id="2584122"/>
    <lineage>
        <taxon>Bacteria</taxon>
        <taxon>Pseudomonadati</taxon>
        <taxon>Bacteroidota</taxon>
        <taxon>Flavobacteriia</taxon>
        <taxon>Flavobacteriales</taxon>
        <taxon>Flavobacteriaceae</taxon>
        <taxon>Aureibaculum</taxon>
    </lineage>
</organism>
<sequence>MIFGYARKSTDSQKLHLQVDALLKYGVIEKNIYCDSISGSKVERENLNLLLSKVREGDTIVTWKMGRMARSVSHMLKLMSNFKENGVQFVSIQEPFIDTTSSYGKFVYTLFSAVAELERDILIERTVAGQESARRRGVKFGRKKGLSKEAQKKARLAKEYYCDESKGLTIKEIMKLLDIKSKPTLYSYLQYMGRRNCKTCEVMFWDKLQTVDNSYCDKHKDDKKEAEFLKKLESPINK</sequence>
<dbReference type="OrthoDB" id="9797501at2"/>
<dbReference type="Gene3D" id="3.40.50.1390">
    <property type="entry name" value="Resolvase, N-terminal catalytic domain"/>
    <property type="match status" value="1"/>
</dbReference>
<evidence type="ECO:0000313" key="4">
    <source>
        <dbReference type="EMBL" id="QCX37298.1"/>
    </source>
</evidence>
<dbReference type="AlphaFoldDB" id="A0A5B7TM39"/>
<dbReference type="KEGG" id="fbe:FF125_02155"/>
<keyword evidence="1" id="KW-0238">DNA-binding</keyword>
<protein>
    <submittedName>
        <fullName evidence="4">Recombinase family protein</fullName>
    </submittedName>
</protein>
<dbReference type="Proteomes" id="UP000306229">
    <property type="component" value="Chromosome"/>
</dbReference>
<dbReference type="SMART" id="SM00857">
    <property type="entry name" value="Resolvase"/>
    <property type="match status" value="1"/>
</dbReference>
<gene>
    <name evidence="4" type="ORF">FF125_02155</name>
</gene>
<evidence type="ECO:0000259" key="3">
    <source>
        <dbReference type="PROSITE" id="PS51736"/>
    </source>
</evidence>
<dbReference type="PANTHER" id="PTHR30461">
    <property type="entry name" value="DNA-INVERTASE FROM LAMBDOID PROPHAGE"/>
    <property type="match status" value="1"/>
</dbReference>
<evidence type="ECO:0000313" key="5">
    <source>
        <dbReference type="Proteomes" id="UP000306229"/>
    </source>
</evidence>
<dbReference type="Pfam" id="PF00239">
    <property type="entry name" value="Resolvase"/>
    <property type="match status" value="1"/>
</dbReference>
<dbReference type="PROSITE" id="PS51736">
    <property type="entry name" value="RECOMBINASES_3"/>
    <property type="match status" value="1"/>
</dbReference>
<dbReference type="InterPro" id="IPR036162">
    <property type="entry name" value="Resolvase-like_N_sf"/>
</dbReference>
<dbReference type="RefSeq" id="WP_138948241.1">
    <property type="nucleotide sequence ID" value="NZ_CP040749.1"/>
</dbReference>
<proteinExistence type="predicted"/>
<dbReference type="GO" id="GO:0003677">
    <property type="term" value="F:DNA binding"/>
    <property type="evidence" value="ECO:0007669"/>
    <property type="project" value="UniProtKB-KW"/>
</dbReference>
<dbReference type="InterPro" id="IPR006119">
    <property type="entry name" value="Resolv_N"/>
</dbReference>
<accession>A0A5B7TM39</accession>